<dbReference type="InterPro" id="IPR029060">
    <property type="entry name" value="PIN-like_dom_sf"/>
</dbReference>
<name>A0A7Y0EPH2_9BIFI</name>
<evidence type="ECO:0000259" key="5">
    <source>
        <dbReference type="SMART" id="SM00670"/>
    </source>
</evidence>
<evidence type="ECO:0000256" key="1">
    <source>
        <dbReference type="ARBA" id="ARBA00022722"/>
    </source>
</evidence>
<dbReference type="PANTHER" id="PTHR34610:SF3">
    <property type="entry name" value="SSL7007 PROTEIN"/>
    <property type="match status" value="1"/>
</dbReference>
<keyword evidence="1" id="KW-0540">Nuclease</keyword>
<dbReference type="GO" id="GO:0046872">
    <property type="term" value="F:metal ion binding"/>
    <property type="evidence" value="ECO:0007669"/>
    <property type="project" value="UniProtKB-KW"/>
</dbReference>
<dbReference type="PANTHER" id="PTHR34610">
    <property type="entry name" value="SSL7007 PROTEIN"/>
    <property type="match status" value="1"/>
</dbReference>
<evidence type="ECO:0000313" key="6">
    <source>
        <dbReference type="EMBL" id="NMM94014.1"/>
    </source>
</evidence>
<keyword evidence="7" id="KW-1185">Reference proteome</keyword>
<accession>A0A7Y0EPH2</accession>
<evidence type="ECO:0000256" key="4">
    <source>
        <dbReference type="ARBA" id="ARBA00022842"/>
    </source>
</evidence>
<feature type="domain" description="PIN" evidence="5">
    <location>
        <begin position="1"/>
        <end position="110"/>
    </location>
</feature>
<dbReference type="SMART" id="SM00670">
    <property type="entry name" value="PINc"/>
    <property type="match status" value="1"/>
</dbReference>
<dbReference type="EMBL" id="JAAIII010000003">
    <property type="protein sequence ID" value="NMM94014.1"/>
    <property type="molecule type" value="Genomic_DNA"/>
</dbReference>
<dbReference type="InterPro" id="IPR002850">
    <property type="entry name" value="PIN_toxin-like"/>
</dbReference>
<dbReference type="GO" id="GO:0004518">
    <property type="term" value="F:nuclease activity"/>
    <property type="evidence" value="ECO:0007669"/>
    <property type="project" value="UniProtKB-KW"/>
</dbReference>
<protein>
    <submittedName>
        <fullName evidence="6">Toxin PIN</fullName>
    </submittedName>
</protein>
<dbReference type="Pfam" id="PF13470">
    <property type="entry name" value="PIN_3"/>
    <property type="match status" value="1"/>
</dbReference>
<keyword evidence="2" id="KW-0479">Metal-binding</keyword>
<evidence type="ECO:0000313" key="7">
    <source>
        <dbReference type="Proteomes" id="UP000532194"/>
    </source>
</evidence>
<sequence length="149" mass="16486">MRILVDTNVLFSAILFPEGIVSKVLEAVIEQFDIVLCQQSIDELMRIVENKAPAQRYVVERFLAGLHYEHIPAVKQIVIAIRDDADQPILNAAIAYDVDVIFTGDKDFLSLGLERPRCLNASQLLTVLMRDAASAIGESGNGPAEDDEF</sequence>
<keyword evidence="3" id="KW-0378">Hydrolase</keyword>
<keyword evidence="4" id="KW-0460">Magnesium</keyword>
<dbReference type="Gene3D" id="3.40.50.1010">
    <property type="entry name" value="5'-nuclease"/>
    <property type="match status" value="1"/>
</dbReference>
<gene>
    <name evidence="6" type="ORF">G1C95_1201</name>
</gene>
<dbReference type="AlphaFoldDB" id="A0A7Y0EPH2"/>
<organism evidence="6 7">
    <name type="scientific">Bifidobacterium oedipodis</name>
    <dbReference type="NCBI Taxonomy" id="2675322"/>
    <lineage>
        <taxon>Bacteria</taxon>
        <taxon>Bacillati</taxon>
        <taxon>Actinomycetota</taxon>
        <taxon>Actinomycetes</taxon>
        <taxon>Bifidobacteriales</taxon>
        <taxon>Bifidobacteriaceae</taxon>
        <taxon>Bifidobacterium</taxon>
    </lineage>
</organism>
<dbReference type="InterPro" id="IPR002716">
    <property type="entry name" value="PIN_dom"/>
</dbReference>
<reference evidence="6 7" key="1">
    <citation type="submission" date="2020-02" db="EMBL/GenBank/DDBJ databases">
        <title>Characterization of phylogenetic diversity of novel bifidobacterial species isolated in Czech ZOOs.</title>
        <authorList>
            <person name="Lugli G.A."/>
            <person name="Vera N.B."/>
            <person name="Ventura M."/>
        </authorList>
    </citation>
    <scope>NUCLEOTIDE SEQUENCE [LARGE SCALE GENOMIC DNA]</scope>
    <source>
        <strain evidence="6 7">DSM 109957</strain>
    </source>
</reference>
<evidence type="ECO:0000256" key="3">
    <source>
        <dbReference type="ARBA" id="ARBA00022801"/>
    </source>
</evidence>
<dbReference type="GO" id="GO:0016787">
    <property type="term" value="F:hydrolase activity"/>
    <property type="evidence" value="ECO:0007669"/>
    <property type="project" value="UniProtKB-KW"/>
</dbReference>
<dbReference type="NCBIfam" id="TIGR00305">
    <property type="entry name" value="putative toxin-antitoxin system toxin component, PIN family"/>
    <property type="match status" value="1"/>
</dbReference>
<comment type="caution">
    <text evidence="6">The sequence shown here is derived from an EMBL/GenBank/DDBJ whole genome shotgun (WGS) entry which is preliminary data.</text>
</comment>
<dbReference type="Proteomes" id="UP000532194">
    <property type="component" value="Unassembled WGS sequence"/>
</dbReference>
<evidence type="ECO:0000256" key="2">
    <source>
        <dbReference type="ARBA" id="ARBA00022723"/>
    </source>
</evidence>
<dbReference type="SUPFAM" id="SSF88723">
    <property type="entry name" value="PIN domain-like"/>
    <property type="match status" value="1"/>
</dbReference>
<dbReference type="RefSeq" id="WP_169172059.1">
    <property type="nucleotide sequence ID" value="NZ_JAAIII010000003.1"/>
</dbReference>
<proteinExistence type="predicted"/>